<sequence>MRRTLLAVALALAAGAAAAGRPCDAPEPAPDMARLGLQMADATRAALEQIDDEVVLIARAGQDLSRYGLTYSHLAFALREHPAGAWSVVHKLNACGTASSALYDEGLLNFFADSPFRYQAGIWRLAPDAQARLKKALLGKKASDYHEPRYSLVAYPFSTQYQNSNGWVLELLAFAVAPEDEANTRVSAQAWLKAHGYVPTQLELGTLTRLGARVTKANVAFDDHPSELRWRGHIQTVTVDSVVTWLRTLPNGCQAMGCPETRLTLPP</sequence>
<keyword evidence="1" id="KW-0732">Signal</keyword>
<keyword evidence="3" id="KW-1185">Reference proteome</keyword>
<comment type="caution">
    <text evidence="2">The sequence shown here is derived from an EMBL/GenBank/DDBJ whole genome shotgun (WGS) entry which is preliminary data.</text>
</comment>
<dbReference type="Proteomes" id="UP001595665">
    <property type="component" value="Unassembled WGS sequence"/>
</dbReference>
<dbReference type="InterPro" id="IPR014547">
    <property type="entry name" value="UCP028477"/>
</dbReference>
<proteinExistence type="predicted"/>
<feature type="signal peptide" evidence="1">
    <location>
        <begin position="1"/>
        <end position="19"/>
    </location>
</feature>
<reference evidence="3" key="1">
    <citation type="journal article" date="2019" name="Int. J. Syst. Evol. Microbiol.">
        <title>The Global Catalogue of Microorganisms (GCM) 10K type strain sequencing project: providing services to taxonomists for standard genome sequencing and annotation.</title>
        <authorList>
            <consortium name="The Broad Institute Genomics Platform"/>
            <consortium name="The Broad Institute Genome Sequencing Center for Infectious Disease"/>
            <person name="Wu L."/>
            <person name="Ma J."/>
        </authorList>
    </citation>
    <scope>NUCLEOTIDE SEQUENCE [LARGE SCALE GENOMIC DNA]</scope>
    <source>
        <strain evidence="3">CCM 7480</strain>
    </source>
</reference>
<dbReference type="PIRSF" id="PIRSF028477">
    <property type="entry name" value="UCP028477"/>
    <property type="match status" value="1"/>
</dbReference>
<organism evidence="2 3">
    <name type="scientific">Massilia haematophila</name>
    <dbReference type="NCBI Taxonomy" id="457923"/>
    <lineage>
        <taxon>Bacteria</taxon>
        <taxon>Pseudomonadati</taxon>
        <taxon>Pseudomonadota</taxon>
        <taxon>Betaproteobacteria</taxon>
        <taxon>Burkholderiales</taxon>
        <taxon>Oxalobacteraceae</taxon>
        <taxon>Telluria group</taxon>
        <taxon>Massilia</taxon>
    </lineage>
</organism>
<evidence type="ECO:0000313" key="2">
    <source>
        <dbReference type="EMBL" id="MFC3460880.1"/>
    </source>
</evidence>
<gene>
    <name evidence="2" type="ORF">ACFOPH_21930</name>
</gene>
<accession>A0ABV7PNN3</accession>
<dbReference type="RefSeq" id="WP_379737237.1">
    <property type="nucleotide sequence ID" value="NZ_JBHRVV010000001.1"/>
</dbReference>
<protein>
    <submittedName>
        <fullName evidence="2">DUF2145 domain-containing protein</fullName>
    </submittedName>
</protein>
<dbReference type="EMBL" id="JBHRVV010000001">
    <property type="protein sequence ID" value="MFC3460880.1"/>
    <property type="molecule type" value="Genomic_DNA"/>
</dbReference>
<evidence type="ECO:0000313" key="3">
    <source>
        <dbReference type="Proteomes" id="UP001595665"/>
    </source>
</evidence>
<feature type="chain" id="PRO_5047460070" evidence="1">
    <location>
        <begin position="20"/>
        <end position="267"/>
    </location>
</feature>
<name>A0ABV7PNN3_9BURK</name>
<evidence type="ECO:0000256" key="1">
    <source>
        <dbReference type="SAM" id="SignalP"/>
    </source>
</evidence>
<dbReference type="Pfam" id="PF09916">
    <property type="entry name" value="DUF2145"/>
    <property type="match status" value="1"/>
</dbReference>